<dbReference type="AlphaFoldDB" id="A0A6V7NFF0"/>
<dbReference type="EMBL" id="LR862129">
    <property type="protein sequence ID" value="CAD1817258.1"/>
    <property type="molecule type" value="Genomic_DNA"/>
</dbReference>
<evidence type="ECO:0000256" key="2">
    <source>
        <dbReference type="SAM" id="MobiDB-lite"/>
    </source>
</evidence>
<feature type="coiled-coil region" evidence="1">
    <location>
        <begin position="199"/>
        <end position="226"/>
    </location>
</feature>
<keyword evidence="3" id="KW-1133">Transmembrane helix</keyword>
<reference evidence="4" key="1">
    <citation type="submission" date="2020-07" db="EMBL/GenBank/DDBJ databases">
        <authorList>
            <person name="Lin J."/>
        </authorList>
    </citation>
    <scope>NUCLEOTIDE SEQUENCE</scope>
</reference>
<evidence type="ECO:0000313" key="4">
    <source>
        <dbReference type="EMBL" id="CAD1817258.1"/>
    </source>
</evidence>
<gene>
    <name evidence="4" type="ORF">CB5_LOCUS469</name>
</gene>
<name>A0A6V7NFF0_ANACO</name>
<sequence>MFAPSPKKKIARSKGFCPSFSPLRPCHRPQPHPFPPPPPLPFRPLAERYRKPPWGHIEDRVLHSSQIRTLLVASSSSASASASASALQRWISNRLLLPLFSIPKPSSLRSPWTAMGQRQRNPFGDLPERTSPPPPHEGWAREARTPRIVLLLLVVLLLVLACPLLARGRRRFARALLCHQEGYRPDPVTLRRDGSPLAIRRAKGQRDLWKRKLEQLAEEVDSLKETLTST</sequence>
<feature type="transmembrane region" description="Helical" evidence="3">
    <location>
        <begin position="148"/>
        <end position="166"/>
    </location>
</feature>
<proteinExistence type="predicted"/>
<feature type="region of interest" description="Disordered" evidence="2">
    <location>
        <begin position="21"/>
        <end position="42"/>
    </location>
</feature>
<organism evidence="4">
    <name type="scientific">Ananas comosus var. bracteatus</name>
    <name type="common">red pineapple</name>
    <dbReference type="NCBI Taxonomy" id="296719"/>
    <lineage>
        <taxon>Eukaryota</taxon>
        <taxon>Viridiplantae</taxon>
        <taxon>Streptophyta</taxon>
        <taxon>Embryophyta</taxon>
        <taxon>Tracheophyta</taxon>
        <taxon>Spermatophyta</taxon>
        <taxon>Magnoliopsida</taxon>
        <taxon>Liliopsida</taxon>
        <taxon>Poales</taxon>
        <taxon>Bromeliaceae</taxon>
        <taxon>Bromelioideae</taxon>
        <taxon>Ananas</taxon>
    </lineage>
</organism>
<feature type="region of interest" description="Disordered" evidence="2">
    <location>
        <begin position="110"/>
        <end position="140"/>
    </location>
</feature>
<feature type="compositionally biased region" description="Pro residues" evidence="2">
    <location>
        <begin position="31"/>
        <end position="42"/>
    </location>
</feature>
<accession>A0A6V7NFF0</accession>
<keyword evidence="1" id="KW-0175">Coiled coil</keyword>
<evidence type="ECO:0000256" key="3">
    <source>
        <dbReference type="SAM" id="Phobius"/>
    </source>
</evidence>
<evidence type="ECO:0000256" key="1">
    <source>
        <dbReference type="SAM" id="Coils"/>
    </source>
</evidence>
<keyword evidence="3" id="KW-0472">Membrane</keyword>
<protein>
    <submittedName>
        <fullName evidence="4">Uncharacterized protein</fullName>
    </submittedName>
</protein>
<keyword evidence="3" id="KW-0812">Transmembrane</keyword>